<organism evidence="1 2">
    <name type="scientific">Monascus purpureus</name>
    <name type="common">Red mold</name>
    <name type="synonym">Monascus anka</name>
    <dbReference type="NCBI Taxonomy" id="5098"/>
    <lineage>
        <taxon>Eukaryota</taxon>
        <taxon>Fungi</taxon>
        <taxon>Dikarya</taxon>
        <taxon>Ascomycota</taxon>
        <taxon>Pezizomycotina</taxon>
        <taxon>Eurotiomycetes</taxon>
        <taxon>Eurotiomycetidae</taxon>
        <taxon>Eurotiales</taxon>
        <taxon>Aspergillaceae</taxon>
        <taxon>Monascus</taxon>
    </lineage>
</organism>
<name>A0A507QQK1_MONPU</name>
<protein>
    <submittedName>
        <fullName evidence="1">Uncharacterized protein</fullName>
    </submittedName>
</protein>
<keyword evidence="2" id="KW-1185">Reference proteome</keyword>
<proteinExistence type="predicted"/>
<reference evidence="1 2" key="1">
    <citation type="submission" date="2019-06" db="EMBL/GenBank/DDBJ databases">
        <title>Wine fermentation using esterase from Monascus purpureus.</title>
        <authorList>
            <person name="Geng C."/>
            <person name="Zhang Y."/>
        </authorList>
    </citation>
    <scope>NUCLEOTIDE SEQUENCE [LARGE SCALE GENOMIC DNA]</scope>
    <source>
        <strain evidence="1">HQ1</strain>
    </source>
</reference>
<evidence type="ECO:0000313" key="1">
    <source>
        <dbReference type="EMBL" id="TQB70730.1"/>
    </source>
</evidence>
<accession>A0A507QQK1</accession>
<dbReference type="Proteomes" id="UP000319663">
    <property type="component" value="Unassembled WGS sequence"/>
</dbReference>
<dbReference type="OrthoDB" id="72726at2759"/>
<comment type="caution">
    <text evidence="1">The sequence shown here is derived from an EMBL/GenBank/DDBJ whole genome shotgun (WGS) entry which is preliminary data.</text>
</comment>
<gene>
    <name evidence="1" type="ORF">MPDQ_008141</name>
</gene>
<evidence type="ECO:0000313" key="2">
    <source>
        <dbReference type="Proteomes" id="UP000319663"/>
    </source>
</evidence>
<dbReference type="EMBL" id="VIFY01000097">
    <property type="protein sequence ID" value="TQB70730.1"/>
    <property type="molecule type" value="Genomic_DNA"/>
</dbReference>
<sequence>MFRSTRSNVAGSALNPSTRKPFAQELSAGSGARGIEAFSLNEDKYLLSPGEFGKEILIVVKRGPGVDVREPCREPPYDDQDIRDWVHGMTWREIQHICDHVSDDSELFDVQMDEPTEIDTFDDVDEYQWNLVSS</sequence>
<dbReference type="AlphaFoldDB" id="A0A507QQK1"/>